<reference evidence="9" key="1">
    <citation type="submission" date="2024-02" db="EMBL/GenBank/DDBJ databases">
        <authorList>
            <consortium name="ELIXIR-Norway"/>
            <consortium name="Elixir Norway"/>
        </authorList>
    </citation>
    <scope>NUCLEOTIDE SEQUENCE</scope>
</reference>
<dbReference type="PANTHER" id="PTHR31352">
    <property type="entry name" value="BETA-AMYLASE 1, CHLOROPLASTIC"/>
    <property type="match status" value="1"/>
</dbReference>
<evidence type="ECO:0000256" key="3">
    <source>
        <dbReference type="ARBA" id="ARBA00012594"/>
    </source>
</evidence>
<sequence>MADFRFGNYDFSGPPHIPVYVMLPLGTISETNEVTDPDGLRTQLQALKGAGVEGVMVDCWWGRVQGKDSDLYDWDGYKALFSIVKGAGLKIKAAMSFHKCGGNVGDTVTIPLPKWVTLIGDQNSDIYYKDHSGSPDDEYLSLGIDNEPALDGNTALEVYESYMQSFKTNMDEEYLKPGIISGIEVGLGPTGELRYPSYQLSKGWQYPNIGEFQCEDKYMKKSLATMGQAQGWGTAPQDAGTYNSKPQETLFFKDGGGYSTPYGKFFLSWYSGKLIEHGGNVMQRAKGVFNDVEISAKVPGIYWWYDTKSHAAEATAGLFTGDGNSVYRSIARMLANNNALFNFTCAEMRNVDKIVDNAYCNPEGLFTEALNAAYNCPVPTACENALPTFDSNAYSQILKNTKLMLGATGQHVRFFTYLRLGADLMGKLGDFTRFVRCMRGTCKLTKGGC</sequence>
<dbReference type="InterPro" id="IPR001554">
    <property type="entry name" value="Glyco_hydro_14"/>
</dbReference>
<evidence type="ECO:0000313" key="9">
    <source>
        <dbReference type="EMBL" id="CAK9193499.1"/>
    </source>
</evidence>
<gene>
    <name evidence="9" type="ORF">CSSPTR1EN2_LOCUS2040</name>
</gene>
<organism evidence="9 10">
    <name type="scientific">Sphagnum troendelagicum</name>
    <dbReference type="NCBI Taxonomy" id="128251"/>
    <lineage>
        <taxon>Eukaryota</taxon>
        <taxon>Viridiplantae</taxon>
        <taxon>Streptophyta</taxon>
        <taxon>Embryophyta</taxon>
        <taxon>Bryophyta</taxon>
        <taxon>Sphagnophytina</taxon>
        <taxon>Sphagnopsida</taxon>
        <taxon>Sphagnales</taxon>
        <taxon>Sphagnaceae</taxon>
        <taxon>Sphagnum</taxon>
    </lineage>
</organism>
<keyword evidence="10" id="KW-1185">Reference proteome</keyword>
<keyword evidence="6 8" id="KW-0326">Glycosidase</keyword>
<evidence type="ECO:0000256" key="2">
    <source>
        <dbReference type="ARBA" id="ARBA00005652"/>
    </source>
</evidence>
<evidence type="ECO:0000256" key="5">
    <source>
        <dbReference type="ARBA" id="ARBA00023277"/>
    </source>
</evidence>
<keyword evidence="4 8" id="KW-0378">Hydrolase</keyword>
<dbReference type="PANTHER" id="PTHR31352:SF47">
    <property type="entry name" value="BETA-AMYLASE 7"/>
    <property type="match status" value="1"/>
</dbReference>
<dbReference type="PRINTS" id="PR00750">
    <property type="entry name" value="BETAAMYLASE"/>
</dbReference>
<evidence type="ECO:0000256" key="4">
    <source>
        <dbReference type="ARBA" id="ARBA00022801"/>
    </source>
</evidence>
<dbReference type="EC" id="3.2.1.2" evidence="3 8"/>
<evidence type="ECO:0000256" key="1">
    <source>
        <dbReference type="ARBA" id="ARBA00000546"/>
    </source>
</evidence>
<name>A0ABP0TD08_9BRYO</name>
<dbReference type="SUPFAM" id="SSF51445">
    <property type="entry name" value="(Trans)glycosidases"/>
    <property type="match status" value="1"/>
</dbReference>
<keyword evidence="5 8" id="KW-0119">Carbohydrate metabolism</keyword>
<accession>A0ABP0TD08</accession>
<dbReference type="Gene3D" id="3.20.20.80">
    <property type="entry name" value="Glycosidases"/>
    <property type="match status" value="1"/>
</dbReference>
<proteinExistence type="inferred from homology"/>
<evidence type="ECO:0000256" key="8">
    <source>
        <dbReference type="RuleBase" id="RU000509"/>
    </source>
</evidence>
<comment type="similarity">
    <text evidence="2 8">Belongs to the glycosyl hydrolase 14 family.</text>
</comment>
<dbReference type="Pfam" id="PF01373">
    <property type="entry name" value="Glyco_hydro_14"/>
    <property type="match status" value="1"/>
</dbReference>
<dbReference type="EMBL" id="OZ019902">
    <property type="protein sequence ID" value="CAK9193499.1"/>
    <property type="molecule type" value="Genomic_DNA"/>
</dbReference>
<dbReference type="PROSITE" id="PS00506">
    <property type="entry name" value="BETA_AMYLASE_1"/>
    <property type="match status" value="1"/>
</dbReference>
<comment type="catalytic activity">
    <reaction evidence="1 8">
        <text>Hydrolysis of (1-&gt;4)-alpha-D-glucosidic linkages in polysaccharides so as to remove successive maltose units from the non-reducing ends of the chains.</text>
        <dbReference type="EC" id="3.2.1.2"/>
    </reaction>
</comment>
<protein>
    <recommendedName>
        <fullName evidence="3 8">Beta-amylase</fullName>
        <ecNumber evidence="3 8">3.2.1.2</ecNumber>
    </recommendedName>
</protein>
<dbReference type="InterPro" id="IPR017853">
    <property type="entry name" value="GH"/>
</dbReference>
<dbReference type="Proteomes" id="UP001497512">
    <property type="component" value="Chromosome 10"/>
</dbReference>
<dbReference type="InterPro" id="IPR018238">
    <property type="entry name" value="Glyco_hydro_14_CS"/>
</dbReference>
<keyword evidence="7 8" id="KW-0624">Polysaccharide degradation</keyword>
<evidence type="ECO:0000256" key="7">
    <source>
        <dbReference type="ARBA" id="ARBA00023326"/>
    </source>
</evidence>
<evidence type="ECO:0000256" key="6">
    <source>
        <dbReference type="ARBA" id="ARBA00023295"/>
    </source>
</evidence>
<evidence type="ECO:0000313" key="10">
    <source>
        <dbReference type="Proteomes" id="UP001497512"/>
    </source>
</evidence>